<evidence type="ECO:0000313" key="2">
    <source>
        <dbReference type="Proteomes" id="UP001152803"/>
    </source>
</evidence>
<organism evidence="1 2">
    <name type="scientific">Conger conger</name>
    <name type="common">Conger eel</name>
    <name type="synonym">Muraena conger</name>
    <dbReference type="NCBI Taxonomy" id="82655"/>
    <lineage>
        <taxon>Eukaryota</taxon>
        <taxon>Metazoa</taxon>
        <taxon>Chordata</taxon>
        <taxon>Craniata</taxon>
        <taxon>Vertebrata</taxon>
        <taxon>Euteleostomi</taxon>
        <taxon>Actinopterygii</taxon>
        <taxon>Neopterygii</taxon>
        <taxon>Teleostei</taxon>
        <taxon>Anguilliformes</taxon>
        <taxon>Congridae</taxon>
        <taxon>Conger</taxon>
    </lineage>
</organism>
<dbReference type="Proteomes" id="UP001152803">
    <property type="component" value="Unassembled WGS sequence"/>
</dbReference>
<gene>
    <name evidence="1" type="ORF">COCON_G00074020</name>
</gene>
<sequence length="83" mass="8609">MRFFSSSPGCPQLQSSCERGVCGQRGCARGTGVKAHHGLQFEAPVHCPLPLPGPARLLLRRTPVLPLGARFHGAAAGGRGPPA</sequence>
<dbReference type="EMBL" id="JAFJMO010000005">
    <property type="protein sequence ID" value="KAJ8275650.1"/>
    <property type="molecule type" value="Genomic_DNA"/>
</dbReference>
<dbReference type="AlphaFoldDB" id="A0A9Q1DN82"/>
<name>A0A9Q1DN82_CONCO</name>
<feature type="non-terminal residue" evidence="1">
    <location>
        <position position="1"/>
    </location>
</feature>
<keyword evidence="2" id="KW-1185">Reference proteome</keyword>
<proteinExistence type="predicted"/>
<comment type="caution">
    <text evidence="1">The sequence shown here is derived from an EMBL/GenBank/DDBJ whole genome shotgun (WGS) entry which is preliminary data.</text>
</comment>
<evidence type="ECO:0000313" key="1">
    <source>
        <dbReference type="EMBL" id="KAJ8275650.1"/>
    </source>
</evidence>
<reference evidence="1" key="1">
    <citation type="journal article" date="2023" name="Science">
        <title>Genome structures resolve the early diversification of teleost fishes.</title>
        <authorList>
            <person name="Parey E."/>
            <person name="Louis A."/>
            <person name="Montfort J."/>
            <person name="Bouchez O."/>
            <person name="Roques C."/>
            <person name="Iampietro C."/>
            <person name="Lluch J."/>
            <person name="Castinel A."/>
            <person name="Donnadieu C."/>
            <person name="Desvignes T."/>
            <person name="Floi Bucao C."/>
            <person name="Jouanno E."/>
            <person name="Wen M."/>
            <person name="Mejri S."/>
            <person name="Dirks R."/>
            <person name="Jansen H."/>
            <person name="Henkel C."/>
            <person name="Chen W.J."/>
            <person name="Zahm M."/>
            <person name="Cabau C."/>
            <person name="Klopp C."/>
            <person name="Thompson A.W."/>
            <person name="Robinson-Rechavi M."/>
            <person name="Braasch I."/>
            <person name="Lecointre G."/>
            <person name="Bobe J."/>
            <person name="Postlethwait J.H."/>
            <person name="Berthelot C."/>
            <person name="Roest Crollius H."/>
            <person name="Guiguen Y."/>
        </authorList>
    </citation>
    <scope>NUCLEOTIDE SEQUENCE</scope>
    <source>
        <strain evidence="1">Concon-B</strain>
    </source>
</reference>
<protein>
    <submittedName>
        <fullName evidence="1">Uncharacterized protein</fullName>
    </submittedName>
</protein>
<accession>A0A9Q1DN82</accession>